<evidence type="ECO:0000259" key="1">
    <source>
        <dbReference type="PROSITE" id="PS51708"/>
    </source>
</evidence>
<dbReference type="PANTHER" id="PTHR39339">
    <property type="entry name" value="SLR1444 PROTEIN"/>
    <property type="match status" value="1"/>
</dbReference>
<sequence>MSLLTKGPRDTILQLPAAFDRERLLGRLQVRNTIRAGECEESETEFCDTLDGDLWFAGWVLSRSNETMQLSRLDQLLVEKPEASCECAGPLPSFCWELPAPAMRETLQKVLKLRALRPLLTVNTDTQSIDIKNVDGKTVVRLKLQSVFSPVKQRQLSLELCSVQPLRGYDNEAQQMIEHLLSLGLYEADSRAVSRYLGELAEVAEVHPAKQSVVLEAERTSRETVSMLVRNFWSFARTREGGVIEDVDTEFLHEYRVALRRVRSLIAQSKGVYPAEITMQLKAVFGKFARITNRLRDLDVYLLAEDAYRRSLPVGLAGGLDQMFADFRDERTRECNRVAEWLRSDDYRGAVRDLDTLLKKADRSPASKHARTPIATLADKIVRNRHAKIVRQGTAVNSSTPDDNIHELRIEGKKLRYSLEFFGPLLDTVAVSMTIKRLKKLQDSLGDFNDICVQQVSLAEYLQEKQQADGASPELIASVGGLIGALYQRQLDQRSTVEEQIKMFCSADHFNEAVAVEPTQKRAA</sequence>
<dbReference type="PATRIC" id="fig|1263870.3.peg.2692"/>
<dbReference type="Gene3D" id="1.40.20.10">
    <property type="entry name" value="CHAD domain"/>
    <property type="match status" value="1"/>
</dbReference>
<dbReference type="EMBL" id="ANOH01000178">
    <property type="protein sequence ID" value="EMI56034.1"/>
    <property type="molecule type" value="Genomic_DNA"/>
</dbReference>
<comment type="caution">
    <text evidence="2">The sequence shown here is derived from an EMBL/GenBank/DDBJ whole genome shotgun (WGS) entry which is preliminary data.</text>
</comment>
<evidence type="ECO:0000313" key="3">
    <source>
        <dbReference type="Proteomes" id="UP000011885"/>
    </source>
</evidence>
<dbReference type="Pfam" id="PF05235">
    <property type="entry name" value="CHAD"/>
    <property type="match status" value="1"/>
</dbReference>
<organism evidence="2 3">
    <name type="scientific">Rhodopirellula sallentina SM41</name>
    <dbReference type="NCBI Taxonomy" id="1263870"/>
    <lineage>
        <taxon>Bacteria</taxon>
        <taxon>Pseudomonadati</taxon>
        <taxon>Planctomycetota</taxon>
        <taxon>Planctomycetia</taxon>
        <taxon>Pirellulales</taxon>
        <taxon>Pirellulaceae</taxon>
        <taxon>Rhodopirellula</taxon>
    </lineage>
</organism>
<accession>M5U428</accession>
<name>M5U428_9BACT</name>
<proteinExistence type="predicted"/>
<reference evidence="2 3" key="1">
    <citation type="journal article" date="2013" name="Mar. Genomics">
        <title>Expression of sulfatases in Rhodopirellula baltica and the diversity of sulfatases in the genus Rhodopirellula.</title>
        <authorList>
            <person name="Wegner C.E."/>
            <person name="Richter-Heitmann T."/>
            <person name="Klindworth A."/>
            <person name="Klockow C."/>
            <person name="Richter M."/>
            <person name="Achstetter T."/>
            <person name="Glockner F.O."/>
            <person name="Harder J."/>
        </authorList>
    </citation>
    <scope>NUCLEOTIDE SEQUENCE [LARGE SCALE GENOMIC DNA]</scope>
    <source>
        <strain evidence="2 3">SM41</strain>
    </source>
</reference>
<dbReference type="InterPro" id="IPR038186">
    <property type="entry name" value="CHAD_dom_sf"/>
</dbReference>
<protein>
    <submittedName>
        <fullName evidence="2">CHAD domain containing protein</fullName>
    </submittedName>
</protein>
<dbReference type="PROSITE" id="PS51708">
    <property type="entry name" value="CHAD"/>
    <property type="match status" value="1"/>
</dbReference>
<dbReference type="Proteomes" id="UP000011885">
    <property type="component" value="Unassembled WGS sequence"/>
</dbReference>
<dbReference type="RefSeq" id="WP_008678368.1">
    <property type="nucleotide sequence ID" value="NZ_ANOH01000178.1"/>
</dbReference>
<gene>
    <name evidence="2" type="ORF">RSSM_02532</name>
</gene>
<dbReference type="AlphaFoldDB" id="M5U428"/>
<keyword evidence="3" id="KW-1185">Reference proteome</keyword>
<dbReference type="OrthoDB" id="250924at2"/>
<feature type="domain" description="CHAD" evidence="1">
    <location>
        <begin position="210"/>
        <end position="519"/>
    </location>
</feature>
<dbReference type="SMART" id="SM00880">
    <property type="entry name" value="CHAD"/>
    <property type="match status" value="1"/>
</dbReference>
<evidence type="ECO:0000313" key="2">
    <source>
        <dbReference type="EMBL" id="EMI56034.1"/>
    </source>
</evidence>
<dbReference type="PANTHER" id="PTHR39339:SF1">
    <property type="entry name" value="CHAD DOMAIN-CONTAINING PROTEIN"/>
    <property type="match status" value="1"/>
</dbReference>
<dbReference type="InterPro" id="IPR007899">
    <property type="entry name" value="CHAD_dom"/>
</dbReference>